<evidence type="ECO:0000256" key="2">
    <source>
        <dbReference type="ARBA" id="ARBA00022679"/>
    </source>
</evidence>
<dbReference type="EC" id="2.7.1.-" evidence="5"/>
<evidence type="ECO:0000256" key="1">
    <source>
        <dbReference type="ARBA" id="ARBA00009836"/>
    </source>
</evidence>
<dbReference type="GO" id="GO:0006388">
    <property type="term" value="P:tRNA splicing, via endonucleolytic cleavage and ligation"/>
    <property type="evidence" value="ECO:0007669"/>
    <property type="project" value="UniProtKB-UniRule"/>
</dbReference>
<dbReference type="InterPro" id="IPR042080">
    <property type="entry name" value="RNA_2'-PTrans_N"/>
</dbReference>
<keyword evidence="2 5" id="KW-0808">Transferase</keyword>
<dbReference type="Pfam" id="PF01885">
    <property type="entry name" value="PTS_2-RNA"/>
    <property type="match status" value="1"/>
</dbReference>
<dbReference type="OrthoDB" id="4537997at2"/>
<organism evidence="6 7">
    <name type="scientific">Bernardetia litoralis (strain ATCC 23117 / DSM 6794 / NBRC 15988 / NCIMB 1366 / Fx l1 / Sio-4)</name>
    <name type="common">Flexibacter litoralis</name>
    <dbReference type="NCBI Taxonomy" id="880071"/>
    <lineage>
        <taxon>Bacteria</taxon>
        <taxon>Pseudomonadati</taxon>
        <taxon>Bacteroidota</taxon>
        <taxon>Cytophagia</taxon>
        <taxon>Cytophagales</taxon>
        <taxon>Bernardetiaceae</taxon>
        <taxon>Bernardetia</taxon>
    </lineage>
</organism>
<dbReference type="PATRIC" id="fig|880071.3.peg.3353"/>
<dbReference type="PANTHER" id="PTHR12684">
    <property type="entry name" value="PUTATIVE PHOSPHOTRANSFERASE"/>
    <property type="match status" value="1"/>
</dbReference>
<reference evidence="7" key="1">
    <citation type="submission" date="2012-06" db="EMBL/GenBank/DDBJ databases">
        <title>The complete genome of Flexibacter litoralis DSM 6794.</title>
        <authorList>
            <person name="Lucas S."/>
            <person name="Copeland A."/>
            <person name="Lapidus A."/>
            <person name="Glavina del Rio T."/>
            <person name="Dalin E."/>
            <person name="Tice H."/>
            <person name="Bruce D."/>
            <person name="Goodwin L."/>
            <person name="Pitluck S."/>
            <person name="Peters L."/>
            <person name="Ovchinnikova G."/>
            <person name="Lu M."/>
            <person name="Kyrpides N."/>
            <person name="Mavromatis K."/>
            <person name="Ivanova N."/>
            <person name="Brettin T."/>
            <person name="Detter J.C."/>
            <person name="Han C."/>
            <person name="Larimer F."/>
            <person name="Land M."/>
            <person name="Hauser L."/>
            <person name="Markowitz V."/>
            <person name="Cheng J.-F."/>
            <person name="Hugenholtz P."/>
            <person name="Woyke T."/>
            <person name="Wu D."/>
            <person name="Spring S."/>
            <person name="Lang E."/>
            <person name="Kopitz M."/>
            <person name="Brambilla E."/>
            <person name="Klenk H.-P."/>
            <person name="Eisen J.A."/>
        </authorList>
    </citation>
    <scope>NUCLEOTIDE SEQUENCE [LARGE SCALE GENOMIC DNA]</scope>
    <source>
        <strain evidence="7">ATCC 23117 / DSM 6794 / NBRC 15988 / NCIMB 1366 / Sio-4</strain>
    </source>
</reference>
<keyword evidence="7" id="KW-1185">Reference proteome</keyword>
<dbReference type="Gene3D" id="3.20.170.30">
    <property type="match status" value="1"/>
</dbReference>
<dbReference type="HOGENOM" id="CLU_052998_4_0_10"/>
<dbReference type="Gene3D" id="1.10.10.970">
    <property type="entry name" value="RNA 2'-phosphotransferase, Tpt1/KptA family, N-terminal domain"/>
    <property type="match status" value="1"/>
</dbReference>
<dbReference type="PANTHER" id="PTHR12684:SF2">
    <property type="entry name" value="TRNA 2'-PHOSPHOTRANSFERASE 1"/>
    <property type="match status" value="1"/>
</dbReference>
<keyword evidence="3 5" id="KW-0520">NAD</keyword>
<dbReference type="EMBL" id="CP003345">
    <property type="protein sequence ID" value="AFM05679.1"/>
    <property type="molecule type" value="Genomic_DNA"/>
</dbReference>
<dbReference type="KEGG" id="fli:Fleli_3350"/>
<dbReference type="Proteomes" id="UP000006054">
    <property type="component" value="Chromosome"/>
</dbReference>
<evidence type="ECO:0000313" key="6">
    <source>
        <dbReference type="EMBL" id="AFM05679.1"/>
    </source>
</evidence>
<proteinExistence type="inferred from homology"/>
<dbReference type="GO" id="GO:0003950">
    <property type="term" value="F:NAD+ poly-ADP-ribosyltransferase activity"/>
    <property type="evidence" value="ECO:0007669"/>
    <property type="project" value="InterPro"/>
</dbReference>
<dbReference type="InterPro" id="IPR022928">
    <property type="entry name" value="RNA_2'-PTrans_KptA"/>
</dbReference>
<dbReference type="RefSeq" id="WP_014799106.1">
    <property type="nucleotide sequence ID" value="NC_018018.1"/>
</dbReference>
<accession>I4ANZ4</accession>
<evidence type="ECO:0000256" key="5">
    <source>
        <dbReference type="HAMAP-Rule" id="MF_00299"/>
    </source>
</evidence>
<evidence type="ECO:0000313" key="7">
    <source>
        <dbReference type="Proteomes" id="UP000006054"/>
    </source>
</evidence>
<dbReference type="STRING" id="880071.Fleli_3350"/>
<dbReference type="AlphaFoldDB" id="I4ANZ4"/>
<sequence length="183" mass="21349">MDAKKIRKRSKFLSLVLRHQPDLINIKLEKEGWTDSSILLEKINDYRKGEQFTFQELEYIVENNDKKRFGFNADKTKIRANQGHSANVEMNYQPITPPSVLYHGTATKNIKSILENGILKRNRQYVHLSADLETAQKVGARHGKSYIFKIETFKMKEAGIKFYCSENGVWLTDFISKKYLNEK</sequence>
<protein>
    <recommendedName>
        <fullName evidence="5">Probable RNA 2'-phosphotransferase</fullName>
        <ecNumber evidence="5">2.7.1.-</ecNumber>
    </recommendedName>
</protein>
<evidence type="ECO:0000256" key="3">
    <source>
        <dbReference type="ARBA" id="ARBA00023027"/>
    </source>
</evidence>
<name>I4ANZ4_BERLS</name>
<dbReference type="GO" id="GO:0000215">
    <property type="term" value="F:tRNA 2'-phosphotransferase activity"/>
    <property type="evidence" value="ECO:0007669"/>
    <property type="project" value="TreeGrafter"/>
</dbReference>
<gene>
    <name evidence="5" type="primary">kptA</name>
    <name evidence="6" type="ordered locus">Fleli_3350</name>
</gene>
<evidence type="ECO:0000256" key="4">
    <source>
        <dbReference type="ARBA" id="ARBA00025212"/>
    </source>
</evidence>
<dbReference type="HAMAP" id="MF_00299">
    <property type="entry name" value="KptA"/>
    <property type="match status" value="1"/>
</dbReference>
<dbReference type="InterPro" id="IPR002745">
    <property type="entry name" value="Ptrans_KptA/Tpt1"/>
</dbReference>
<comment type="similarity">
    <text evidence="1 5">Belongs to the KptA/TPT1 family.</text>
</comment>
<comment type="function">
    <text evidence="4 5">Removes the 2'-phosphate from RNA via an intermediate in which the phosphate is ADP-ribosylated by NAD followed by a presumed transesterification to release the RNA and generate ADP-ribose 1''-2''-cyclic phosphate (APPR&gt;P). May function as an ADP-ribosylase.</text>
</comment>
<dbReference type="SUPFAM" id="SSF56399">
    <property type="entry name" value="ADP-ribosylation"/>
    <property type="match status" value="1"/>
</dbReference>
<dbReference type="eggNOG" id="COG1859">
    <property type="taxonomic scope" value="Bacteria"/>
</dbReference>
<dbReference type="InterPro" id="IPR042081">
    <property type="entry name" value="RNA_2'-PTrans_C"/>
</dbReference>